<dbReference type="PANTHER" id="PTHR35712">
    <property type="entry name" value="MYOSIN HEAVY CHAIN-LIKE PROTEIN"/>
    <property type="match status" value="1"/>
</dbReference>
<dbReference type="Proteomes" id="UP001206925">
    <property type="component" value="Unassembled WGS sequence"/>
</dbReference>
<organism evidence="5 6">
    <name type="scientific">Ambrosia artemisiifolia</name>
    <name type="common">Common ragweed</name>
    <dbReference type="NCBI Taxonomy" id="4212"/>
    <lineage>
        <taxon>Eukaryota</taxon>
        <taxon>Viridiplantae</taxon>
        <taxon>Streptophyta</taxon>
        <taxon>Embryophyta</taxon>
        <taxon>Tracheophyta</taxon>
        <taxon>Spermatophyta</taxon>
        <taxon>Magnoliopsida</taxon>
        <taxon>eudicotyledons</taxon>
        <taxon>Gunneridae</taxon>
        <taxon>Pentapetalae</taxon>
        <taxon>asterids</taxon>
        <taxon>campanulids</taxon>
        <taxon>Asterales</taxon>
        <taxon>Asteraceae</taxon>
        <taxon>Asteroideae</taxon>
        <taxon>Heliantheae alliance</taxon>
        <taxon>Heliantheae</taxon>
        <taxon>Ambrosia</taxon>
    </lineage>
</organism>
<dbReference type="PANTHER" id="PTHR35712:SF1">
    <property type="entry name" value="MYOSIN HEAVY CHAIN-LIKE PROTEIN"/>
    <property type="match status" value="1"/>
</dbReference>
<evidence type="ECO:0000313" key="6">
    <source>
        <dbReference type="Proteomes" id="UP001206925"/>
    </source>
</evidence>
<evidence type="ECO:0000256" key="3">
    <source>
        <dbReference type="ARBA" id="ARBA00023274"/>
    </source>
</evidence>
<comment type="caution">
    <text evidence="5">The sequence shown here is derived from an EMBL/GenBank/DDBJ whole genome shotgun (WGS) entry which is preliminary data.</text>
</comment>
<dbReference type="SMART" id="SM01384">
    <property type="entry name" value="Ribosomal_L15e"/>
    <property type="match status" value="1"/>
</dbReference>
<keyword evidence="3 4" id="KW-0687">Ribonucleoprotein</keyword>
<dbReference type="GO" id="GO:0005840">
    <property type="term" value="C:ribosome"/>
    <property type="evidence" value="ECO:0007669"/>
    <property type="project" value="UniProtKB-KW"/>
</dbReference>
<dbReference type="InterPro" id="IPR000439">
    <property type="entry name" value="Ribosomal_eL15"/>
</dbReference>
<dbReference type="InterPro" id="IPR024794">
    <property type="entry name" value="Rbsml_eL15_core_dom_sf"/>
</dbReference>
<keyword evidence="2 4" id="KW-0689">Ribosomal protein</keyword>
<accession>A0AAD5CT57</accession>
<evidence type="ECO:0000313" key="5">
    <source>
        <dbReference type="EMBL" id="KAI7747841.1"/>
    </source>
</evidence>
<dbReference type="GO" id="GO:0006412">
    <property type="term" value="P:translation"/>
    <property type="evidence" value="ECO:0007669"/>
    <property type="project" value="InterPro"/>
</dbReference>
<evidence type="ECO:0000256" key="2">
    <source>
        <dbReference type="ARBA" id="ARBA00022980"/>
    </source>
</evidence>
<dbReference type="GO" id="GO:0003735">
    <property type="term" value="F:structural constituent of ribosome"/>
    <property type="evidence" value="ECO:0007669"/>
    <property type="project" value="InterPro"/>
</dbReference>
<proteinExistence type="inferred from homology"/>
<evidence type="ECO:0000256" key="1">
    <source>
        <dbReference type="ARBA" id="ARBA00006857"/>
    </source>
</evidence>
<keyword evidence="6" id="KW-1185">Reference proteome</keyword>
<comment type="similarity">
    <text evidence="1 4">Belongs to the eukaryotic ribosomal protein eL15 family.</text>
</comment>
<dbReference type="AlphaFoldDB" id="A0AAD5CT57"/>
<dbReference type="SUPFAM" id="SSF54189">
    <property type="entry name" value="Ribosomal proteins S24e, L23 and L15e"/>
    <property type="match status" value="1"/>
</dbReference>
<dbReference type="GO" id="GO:1990904">
    <property type="term" value="C:ribonucleoprotein complex"/>
    <property type="evidence" value="ECO:0007669"/>
    <property type="project" value="UniProtKB-KW"/>
</dbReference>
<sequence>MRFDISLTMDEKFDDRATLLSRIELLERGMFHKRDEQRNDIKHICMQHAEPNYGAVATKMQSQRENVNLQEELSESYRIKNQLADLHATELSKSSEAEKQIKFFQSSVAVAFSERDNAIMEAELAKEKEEHASQQFGILQQKCAYTYVSELWRKKQSDIMRFMQRVRRWEYHQLPSFVQVTHPTQPDKARRMCYKPKQVVVEKMTGPVPVVRMSIFHLETEKVDLRCDREWRPSRMVVYYFWLFQHGECLEVEDELQMNQ</sequence>
<dbReference type="EMBL" id="JAMZMK010006665">
    <property type="protein sequence ID" value="KAI7747841.1"/>
    <property type="molecule type" value="Genomic_DNA"/>
</dbReference>
<reference evidence="5" key="1">
    <citation type="submission" date="2022-06" db="EMBL/GenBank/DDBJ databases">
        <title>Uncovering the hologenomic basis of an extraordinary plant invasion.</title>
        <authorList>
            <person name="Bieker V.C."/>
            <person name="Martin M.D."/>
            <person name="Gilbert T."/>
            <person name="Hodgins K."/>
            <person name="Battlay P."/>
            <person name="Petersen B."/>
            <person name="Wilson J."/>
        </authorList>
    </citation>
    <scope>NUCLEOTIDE SEQUENCE</scope>
    <source>
        <strain evidence="5">AA19_3_7</strain>
        <tissue evidence="5">Leaf</tissue>
    </source>
</reference>
<dbReference type="Gene3D" id="3.40.1120.10">
    <property type="entry name" value="Ribosomal protein l15e"/>
    <property type="match status" value="1"/>
</dbReference>
<dbReference type="InterPro" id="IPR012678">
    <property type="entry name" value="Ribosomal_uL23/eL15/eS24_sf"/>
</dbReference>
<evidence type="ECO:0000256" key="4">
    <source>
        <dbReference type="RuleBase" id="RU000663"/>
    </source>
</evidence>
<dbReference type="Pfam" id="PF00827">
    <property type="entry name" value="Ribosomal_L15e"/>
    <property type="match status" value="1"/>
</dbReference>
<name>A0AAD5CT57_AMBAR</name>
<protein>
    <recommendedName>
        <fullName evidence="4">Ribosomal protein L15</fullName>
    </recommendedName>
</protein>
<dbReference type="GO" id="GO:0003729">
    <property type="term" value="F:mRNA binding"/>
    <property type="evidence" value="ECO:0007669"/>
    <property type="project" value="UniProtKB-ARBA"/>
</dbReference>
<gene>
    <name evidence="5" type="ORF">M8C21_027321</name>
</gene>